<protein>
    <recommendedName>
        <fullName evidence="7">Rhs family protein</fullName>
    </recommendedName>
</protein>
<feature type="signal peptide" evidence="2">
    <location>
        <begin position="1"/>
        <end position="25"/>
    </location>
</feature>
<dbReference type="EMBL" id="CXOK01000070">
    <property type="protein sequence ID" value="CTP89686.1"/>
    <property type="molecule type" value="Genomic_DNA"/>
</dbReference>
<evidence type="ECO:0000256" key="2">
    <source>
        <dbReference type="SAM" id="SignalP"/>
    </source>
</evidence>
<dbReference type="InterPro" id="IPR022385">
    <property type="entry name" value="Rhs_assc_core"/>
</dbReference>
<reference evidence="5 6" key="1">
    <citation type="submission" date="2015-07" db="EMBL/GenBank/DDBJ databases">
        <authorList>
            <person name="Noorani M."/>
        </authorList>
    </citation>
    <scope>NUCLEOTIDE SEQUENCE [LARGE SCALE GENOMIC DNA]</scope>
    <source>
        <strain evidence="5">LMG728</strain>
    </source>
</reference>
<name>A0A0K2ZV72_9XANT</name>
<dbReference type="NCBIfam" id="TIGR03696">
    <property type="entry name" value="Rhs_assc_core"/>
    <property type="match status" value="1"/>
</dbReference>
<keyword evidence="2" id="KW-0732">Signal</keyword>
<dbReference type="PRINTS" id="PR00394">
    <property type="entry name" value="RHSPROTEIN"/>
</dbReference>
<dbReference type="Pfam" id="PF20148">
    <property type="entry name" value="DUF6531"/>
    <property type="match status" value="1"/>
</dbReference>
<dbReference type="PANTHER" id="PTHR32305:SF15">
    <property type="entry name" value="PROTEIN RHSA-RELATED"/>
    <property type="match status" value="1"/>
</dbReference>
<sequence>MNKIKNAALAVISLMLLLVAQTGLAQESDQTFTLYDPNGQQVGIYQTQQEAEAAISTIPVPVSFYDGIFSYVKEIGDVEDVGQGLIKINYWIGIKQPNDKEWSYQMANSWPTEQEALQEQLDITYSNEPTCPYPSIQLTSDWYMTDSDGTNGGQAQNKDYTLTRYSSDDCDLRQDNMQLVRTRYYDCPPQQYFTNWKNAFGGCVNEWAIASIVTQKSECQADKGAPSAQVGDPCDIKTGEQVEQENDASLAWIDLTRSYHSGYSTQAGAYGPGWSDSHRLRLKVTTASAILINGAGYTTTFAPVDSTSYSATDGSGDVLVSSSTGWDSSSTGWDLRRASGIYQFDQSGRLQSFFQENGQTLNYEYDQYSRLWKIHSGQGRYIEYKYGDDSSGALITSIESSGVVLASFVYADRILQSVAYPDGNSRIYHYEDSRFPGHLTGITDESGSRQSTFTYDAKGRAISSSLAGGVGATSITYTPSGAQVTNALGEVETYAIATAGGSRQIASIADSAGTRAYSYYGSSSPNAGRLSSSTTRSGIVTNYEYSSESLNGTSYRLQSRTEAAGTPSERVVVERIMDQSNRVASVQDGGGSTEFIRNGRLQLVAASQIGAGGVGERTTTYSYCEAADVAAAGNCPLLGLLKAIDGPRLDVNDVTQYLYYASDDPSCSTGGACSYRKGDLWKVVNALGQSTEMLSYDPMGRVTSAKDRNGVVTFTTYTPRGDVSSVTVRAQGAPSSYDRVTLYEYWPTGKVKEITSPDGTWRKFDYDAAWRLIKVSDNSGAQLAYTLDNDGNRIQETVTDSNNVVRRQNSTIYNSLGQAVTQADHDGNATELGYDAEGRLTSTTSALNIVDERHYDALGRLTQAVSDATGLNQKADYHYDPLGNLDSVKDPNGLTTTYSFNTLGDSVGLESPDTGISTHGIDAAGNRIQTTDARGVVTTRTFDALNRLTSVKSGSDALIQYVYDEVQNSCGQAETFAVGRLTRMLDQSGETKYCYNSFGDLVRTSFTASDGTPLSFVDTYDATGRISSRTYPDGSIVNYAYGAQGRVSALRVDTPGFGLETLVEGVTYAPFGPATGWSYGNGRALSRTFDSSYRAKSIKDAGNGGIDVGLSYDASGRLVGLGYAAGTTQRATLDYDGVGRLTHFRDGATGVSIESYSYDAVGNRSGLSTASGNQAYSYQANTNRLSSIAGQARSYDSSGNTTSIGGASKEFIYNDAGRMSESKSSGAVLGTYVYNGHGQQVKRTTASGAVHRLYDPAGHWLGDFDGAGQAIQQAIWLDDQPVGLLQGSSASTNRLKYVEADHLGTPRVVIDPAQDKAVWKWDLMGESFGVSPPSEDPDMDGAGFSLDMRYPGQLYDSASGLNQNVFRDYDPVSGRYIQSDPIGLDGGVSTFSYAGSQPFSAADPFGLEWEPAGDEVPGWWNKIWVGTAAHVLFSGKVTGMGYGANDTYFGTFENGRPDAYDRARKTVFELKPISNRDNEELYLRIAKPQISRYLKSANRPITDEKSKMCTGWTAGQSTSGLFSQGEYLGTIQVGRGFLRQVYDITLYHDTHPGNTGLVFYRADLVDYPVGQEVDRALRDMKNVAPWYVLPTLGNRLSPEK</sequence>
<feature type="domain" description="Teneurin-like YD-shell" evidence="4">
    <location>
        <begin position="1109"/>
        <end position="1380"/>
    </location>
</feature>
<dbReference type="Pfam" id="PF25023">
    <property type="entry name" value="TEN_YD-shell"/>
    <property type="match status" value="1"/>
</dbReference>
<keyword evidence="1" id="KW-0677">Repeat</keyword>
<gene>
    <name evidence="5" type="ORF">XTPLMG728_2317</name>
</gene>
<dbReference type="Pfam" id="PF05593">
    <property type="entry name" value="RHS_repeat"/>
    <property type="match status" value="3"/>
</dbReference>
<dbReference type="Proteomes" id="UP000041247">
    <property type="component" value="Unassembled WGS sequence"/>
</dbReference>
<feature type="domain" description="DUF6531" evidence="3">
    <location>
        <begin position="231"/>
        <end position="301"/>
    </location>
</feature>
<dbReference type="InterPro" id="IPR050708">
    <property type="entry name" value="T6SS_VgrG/RHS"/>
</dbReference>
<dbReference type="Gene3D" id="2.180.10.10">
    <property type="entry name" value="RHS repeat-associated core"/>
    <property type="match status" value="3"/>
</dbReference>
<proteinExistence type="predicted"/>
<accession>A0A0K2ZV72</accession>
<organism evidence="5 6">
    <name type="scientific">Xanthomonas graminis pv. poae</name>
    <dbReference type="NCBI Taxonomy" id="227946"/>
    <lineage>
        <taxon>Bacteria</taxon>
        <taxon>Pseudomonadati</taxon>
        <taxon>Pseudomonadota</taxon>
        <taxon>Gammaproteobacteria</taxon>
        <taxon>Lysobacterales</taxon>
        <taxon>Lysobacteraceae</taxon>
        <taxon>Xanthomonas</taxon>
        <taxon>Xanthomonas translucens group</taxon>
        <taxon>Xanthomonas graminis</taxon>
    </lineage>
</organism>
<evidence type="ECO:0000259" key="3">
    <source>
        <dbReference type="Pfam" id="PF20148"/>
    </source>
</evidence>
<dbReference type="InterPro" id="IPR006530">
    <property type="entry name" value="YD"/>
</dbReference>
<evidence type="ECO:0000313" key="5">
    <source>
        <dbReference type="EMBL" id="CTP89686.1"/>
    </source>
</evidence>
<dbReference type="RefSeq" id="WP_080999425.1">
    <property type="nucleotide sequence ID" value="NZ_CP076250.1"/>
</dbReference>
<evidence type="ECO:0000313" key="6">
    <source>
        <dbReference type="Proteomes" id="UP000041247"/>
    </source>
</evidence>
<dbReference type="PANTHER" id="PTHR32305">
    <property type="match status" value="1"/>
</dbReference>
<evidence type="ECO:0000259" key="4">
    <source>
        <dbReference type="Pfam" id="PF25023"/>
    </source>
</evidence>
<feature type="chain" id="PRO_5005492868" description="Rhs family protein" evidence="2">
    <location>
        <begin position="26"/>
        <end position="1600"/>
    </location>
</feature>
<evidence type="ECO:0000256" key="1">
    <source>
        <dbReference type="ARBA" id="ARBA00022737"/>
    </source>
</evidence>
<dbReference type="InterPro" id="IPR056823">
    <property type="entry name" value="TEN-like_YD-shell"/>
</dbReference>
<dbReference type="NCBIfam" id="TIGR01643">
    <property type="entry name" value="YD_repeat_2x"/>
    <property type="match status" value="3"/>
</dbReference>
<dbReference type="InterPro" id="IPR045351">
    <property type="entry name" value="DUF6531"/>
</dbReference>
<dbReference type="InterPro" id="IPR031325">
    <property type="entry name" value="RHS_repeat"/>
</dbReference>
<evidence type="ECO:0008006" key="7">
    <source>
        <dbReference type="Google" id="ProtNLM"/>
    </source>
</evidence>